<dbReference type="AlphaFoldDB" id="A0A7W5A3S2"/>
<gene>
    <name evidence="2" type="ORF">FHS12_001899</name>
</gene>
<organism evidence="2 3">
    <name type="scientific">Nocardioides albus</name>
    <dbReference type="NCBI Taxonomy" id="1841"/>
    <lineage>
        <taxon>Bacteria</taxon>
        <taxon>Bacillati</taxon>
        <taxon>Actinomycetota</taxon>
        <taxon>Actinomycetes</taxon>
        <taxon>Propionibacteriales</taxon>
        <taxon>Nocardioidaceae</taxon>
        <taxon>Nocardioides</taxon>
    </lineage>
</organism>
<feature type="region of interest" description="Disordered" evidence="1">
    <location>
        <begin position="1"/>
        <end position="30"/>
    </location>
</feature>
<reference evidence="2 3" key="1">
    <citation type="submission" date="2020-08" db="EMBL/GenBank/DDBJ databases">
        <title>Genomic Encyclopedia of Type Strains, Phase III (KMG-III): the genomes of soil and plant-associated and newly described type strains.</title>
        <authorList>
            <person name="Whitman W."/>
        </authorList>
    </citation>
    <scope>NUCLEOTIDE SEQUENCE [LARGE SCALE GENOMIC DNA]</scope>
    <source>
        <strain evidence="2 3">CECT 3302</strain>
    </source>
</reference>
<evidence type="ECO:0000256" key="1">
    <source>
        <dbReference type="SAM" id="MobiDB-lite"/>
    </source>
</evidence>
<protein>
    <submittedName>
        <fullName evidence="2">Uncharacterized protein</fullName>
    </submittedName>
</protein>
<dbReference type="EMBL" id="JACHXG010000004">
    <property type="protein sequence ID" value="MBB3088953.1"/>
    <property type="molecule type" value="Genomic_DNA"/>
</dbReference>
<dbReference type="RefSeq" id="WP_183544562.1">
    <property type="nucleotide sequence ID" value="NZ_BMQT01000002.1"/>
</dbReference>
<keyword evidence="3" id="KW-1185">Reference proteome</keyword>
<proteinExistence type="predicted"/>
<evidence type="ECO:0000313" key="2">
    <source>
        <dbReference type="EMBL" id="MBB3088953.1"/>
    </source>
</evidence>
<dbReference type="Proteomes" id="UP000577707">
    <property type="component" value="Unassembled WGS sequence"/>
</dbReference>
<accession>A0A7W5A3S2</accession>
<evidence type="ECO:0000313" key="3">
    <source>
        <dbReference type="Proteomes" id="UP000577707"/>
    </source>
</evidence>
<comment type="caution">
    <text evidence="2">The sequence shown here is derived from an EMBL/GenBank/DDBJ whole genome shotgun (WGS) entry which is preliminary data.</text>
</comment>
<name>A0A7W5A3S2_9ACTN</name>
<sequence length="102" mass="10861">MSVTGIEYNQMRSASTGWGEQADEMEKTSKELAGLSVSGLAPSVQHVASSFMEAWSGYAHESADIASGFADAISTTADHINDADQVSKSWLDRLDGHLGPTR</sequence>